<comment type="caution">
    <text evidence="3">The sequence shown here is derived from an EMBL/GenBank/DDBJ whole genome shotgun (WGS) entry which is preliminary data.</text>
</comment>
<feature type="compositionally biased region" description="Polar residues" evidence="1">
    <location>
        <begin position="79"/>
        <end position="88"/>
    </location>
</feature>
<evidence type="ECO:0000313" key="3">
    <source>
        <dbReference type="EMBL" id="KAE9616213.1"/>
    </source>
</evidence>
<evidence type="ECO:0000313" key="4">
    <source>
        <dbReference type="Proteomes" id="UP000447434"/>
    </source>
</evidence>
<feature type="compositionally biased region" description="Basic and acidic residues" evidence="1">
    <location>
        <begin position="130"/>
        <end position="148"/>
    </location>
</feature>
<feature type="region of interest" description="Disordered" evidence="1">
    <location>
        <begin position="322"/>
        <end position="400"/>
    </location>
</feature>
<accession>A0A6A4QRQ5</accession>
<dbReference type="SUPFAM" id="SSF46934">
    <property type="entry name" value="UBA-like"/>
    <property type="match status" value="1"/>
</dbReference>
<dbReference type="OrthoDB" id="657470at2759"/>
<name>A0A6A4QRQ5_LUPAL</name>
<dbReference type="Proteomes" id="UP000447434">
    <property type="component" value="Chromosome 4"/>
</dbReference>
<feature type="region of interest" description="Disordered" evidence="1">
    <location>
        <begin position="53"/>
        <end position="204"/>
    </location>
</feature>
<dbReference type="PANTHER" id="PTHR47070">
    <property type="entry name" value="HYDROXYPROLINE-RICH GLYCOPROTEIN-LIKE"/>
    <property type="match status" value="1"/>
</dbReference>
<feature type="compositionally biased region" description="Polar residues" evidence="1">
    <location>
        <begin position="339"/>
        <end position="350"/>
    </location>
</feature>
<feature type="compositionally biased region" description="Basic residues" evidence="1">
    <location>
        <begin position="351"/>
        <end position="361"/>
    </location>
</feature>
<evidence type="ECO:0000259" key="2">
    <source>
        <dbReference type="Pfam" id="PF06972"/>
    </source>
</evidence>
<dbReference type="InterPro" id="IPR009060">
    <property type="entry name" value="UBA-like_sf"/>
</dbReference>
<dbReference type="AlphaFoldDB" id="A0A6A4QRQ5"/>
<feature type="region of interest" description="Disordered" evidence="1">
    <location>
        <begin position="475"/>
        <end position="558"/>
    </location>
</feature>
<dbReference type="PANTHER" id="PTHR47070:SF2">
    <property type="entry name" value="OS06G0206100 PROTEIN"/>
    <property type="match status" value="1"/>
</dbReference>
<dbReference type="Pfam" id="PF06972">
    <property type="entry name" value="GIP1_N"/>
    <property type="match status" value="1"/>
</dbReference>
<feature type="compositionally biased region" description="Polar residues" evidence="1">
    <location>
        <begin position="515"/>
        <end position="526"/>
    </location>
</feature>
<feature type="compositionally biased region" description="Polar residues" evidence="1">
    <location>
        <begin position="152"/>
        <end position="204"/>
    </location>
</feature>
<dbReference type="InterPro" id="IPR009719">
    <property type="entry name" value="GIP1_N"/>
</dbReference>
<feature type="domain" description="GBF-interacting protein 1 N-terminal" evidence="2">
    <location>
        <begin position="20"/>
        <end position="77"/>
    </location>
</feature>
<reference evidence="4" key="1">
    <citation type="journal article" date="2020" name="Nat. Commun.">
        <title>Genome sequence of the cluster root forming white lupin.</title>
        <authorList>
            <person name="Hufnagel B."/>
            <person name="Marques A."/>
            <person name="Soriano A."/>
            <person name="Marques L."/>
            <person name="Divol F."/>
            <person name="Doumas P."/>
            <person name="Sallet E."/>
            <person name="Mancinotti D."/>
            <person name="Carrere S."/>
            <person name="Marande W."/>
            <person name="Arribat S."/>
            <person name="Keller J."/>
            <person name="Huneau C."/>
            <person name="Blein T."/>
            <person name="Aime D."/>
            <person name="Laguerre M."/>
            <person name="Taylor J."/>
            <person name="Schubert V."/>
            <person name="Nelson M."/>
            <person name="Geu-Flores F."/>
            <person name="Crespi M."/>
            <person name="Gallardo-Guerrero K."/>
            <person name="Delaux P.-M."/>
            <person name="Salse J."/>
            <person name="Berges H."/>
            <person name="Guyot R."/>
            <person name="Gouzy J."/>
            <person name="Peret B."/>
        </authorList>
    </citation>
    <scope>NUCLEOTIDE SEQUENCE [LARGE SCALE GENOMIC DNA]</scope>
    <source>
        <strain evidence="4">cv. Amiga</strain>
    </source>
</reference>
<protein>
    <submittedName>
        <fullName evidence="3">Putative GBF-interacting protein</fullName>
    </submittedName>
</protein>
<keyword evidence="4" id="KW-1185">Reference proteome</keyword>
<gene>
    <name evidence="3" type="ORF">Lalb_Chr04g0263361</name>
</gene>
<sequence>MVSGSGSRMEGVSGTHILSARVRKTIQSIKEIVGNHSDADIYVALKETNMDPNETTQKLLNQDPFHEVKRRRDRKKEPQNQNVGNKSSAVRPEPQRHSGNVGEGVKFHAHSERNVRRANYSRNTLPGNGREFHVVRDNRVNRIYKDVKPPTLQCSTSTNEQSNVNTSEKGSSTAATNQKSSSARNSSQVLNNPSDSHATYSKDAVSNVSDRKFASEGKQGMVLNAAARLQSNSTTVASTSSAVGVYSSSTDPVHVPSPDSRASGVGAIRREIGVVGVRRQSSDHKVKQSSVPSNSYTSSLIGKADTLENSVQRVGVLSKTERFSQTNVNEPSFPGKSVSRPSMNNQYNSRPHQHVGHHRVSQHKEWRPKSSQKSRNNSPGVIGTSKKATSSTAENSEDIESNTAELQDKLSQVNIYENQNVIIAQHIRVPETGRSWLTFGTIGTELDNLRHPSDYQLIEAAEKSNVESTVSFTAPAPELSSDDVSGSKQAALQDDNVRSTGSVSPASVAPAEQQLPANEDSSSPRNLDNYANIGLVRDNIPSYAPPESHQQDSRDMPGFSAYDPPSSYEVPYFRPTMDESVQGQGLPTPHEGLSLHAANNIPVSTMPTVPQQQPPVAQMYPQVHVSHYANLMPYRQFLSPVYVPPMGMPGYSSNHPYTHPTNGSSYVLMPGGGSHLNANSLKYGVQHFKPVPAGSPTGFGNYANPTGYTMISPGVVGGATALEDSSRVKYKDNLYVSNPQAETSEIWLQNPREIPGMQSTSYYNMQGQAAHAAYMLSHTGHASFNAAAQSSHTQFPGMYHPPPPHPAAIPGLHHLGPAMGNNVGVGVAAAGAPVGAYQQPQMGHHLNWTTNF</sequence>
<proteinExistence type="predicted"/>
<dbReference type="EMBL" id="WOCE01000004">
    <property type="protein sequence ID" value="KAE9616213.1"/>
    <property type="molecule type" value="Genomic_DNA"/>
</dbReference>
<feature type="compositionally biased region" description="Polar residues" evidence="1">
    <location>
        <begin position="288"/>
        <end position="298"/>
    </location>
</feature>
<feature type="compositionally biased region" description="Basic and acidic residues" evidence="1">
    <location>
        <begin position="105"/>
        <end position="115"/>
    </location>
</feature>
<evidence type="ECO:0000256" key="1">
    <source>
        <dbReference type="SAM" id="MobiDB-lite"/>
    </source>
</evidence>
<feature type="region of interest" description="Disordered" evidence="1">
    <location>
        <begin position="278"/>
        <end position="298"/>
    </location>
</feature>
<feature type="compositionally biased region" description="Polar residues" evidence="1">
    <location>
        <begin position="369"/>
        <end position="379"/>
    </location>
</feature>
<organism evidence="3 4">
    <name type="scientific">Lupinus albus</name>
    <name type="common">White lupine</name>
    <name type="synonym">Lupinus termis</name>
    <dbReference type="NCBI Taxonomy" id="3870"/>
    <lineage>
        <taxon>Eukaryota</taxon>
        <taxon>Viridiplantae</taxon>
        <taxon>Streptophyta</taxon>
        <taxon>Embryophyta</taxon>
        <taxon>Tracheophyta</taxon>
        <taxon>Spermatophyta</taxon>
        <taxon>Magnoliopsida</taxon>
        <taxon>eudicotyledons</taxon>
        <taxon>Gunneridae</taxon>
        <taxon>Pentapetalae</taxon>
        <taxon>rosids</taxon>
        <taxon>fabids</taxon>
        <taxon>Fabales</taxon>
        <taxon>Fabaceae</taxon>
        <taxon>Papilionoideae</taxon>
        <taxon>50 kb inversion clade</taxon>
        <taxon>genistoids sensu lato</taxon>
        <taxon>core genistoids</taxon>
        <taxon>Genisteae</taxon>
        <taxon>Lupinus</taxon>
    </lineage>
</organism>